<dbReference type="PANTHER" id="PTHR46599">
    <property type="entry name" value="PIGGYBAC TRANSPOSABLE ELEMENT-DERIVED PROTEIN 4"/>
    <property type="match status" value="1"/>
</dbReference>
<keyword evidence="2" id="KW-1185">Reference proteome</keyword>
<proteinExistence type="predicted"/>
<dbReference type="RefSeq" id="XP_005096959.1">
    <property type="nucleotide sequence ID" value="XM_005096902.1"/>
</dbReference>
<evidence type="ECO:0000313" key="2">
    <source>
        <dbReference type="Proteomes" id="UP000694888"/>
    </source>
</evidence>
<evidence type="ECO:0000313" key="3">
    <source>
        <dbReference type="RefSeq" id="XP_005096959.1"/>
    </source>
</evidence>
<dbReference type="InterPro" id="IPR032718">
    <property type="entry name" value="PGBD4_Znf_C"/>
</dbReference>
<evidence type="ECO:0000259" key="1">
    <source>
        <dbReference type="Pfam" id="PF13842"/>
    </source>
</evidence>
<dbReference type="Pfam" id="PF13842">
    <property type="entry name" value="zf-Tnp_2"/>
    <property type="match status" value="1"/>
</dbReference>
<name>A0ABM0JM67_APLCA</name>
<dbReference type="PANTHER" id="PTHR46599:SF3">
    <property type="entry name" value="PIGGYBAC TRANSPOSABLE ELEMENT-DERIVED PROTEIN 4"/>
    <property type="match status" value="1"/>
</dbReference>
<dbReference type="GeneID" id="101860973"/>
<accession>A0ABM0JM67</accession>
<reference evidence="3" key="1">
    <citation type="submission" date="2025-08" db="UniProtKB">
        <authorList>
            <consortium name="RefSeq"/>
        </authorList>
    </citation>
    <scope>IDENTIFICATION</scope>
</reference>
<protein>
    <submittedName>
        <fullName evidence="3">PiggyBac transposable element-derived protein 4-like</fullName>
    </submittedName>
</protein>
<dbReference type="Proteomes" id="UP000694888">
    <property type="component" value="Unplaced"/>
</dbReference>
<gene>
    <name evidence="3" type="primary">LOC101860973</name>
</gene>
<sequence>MVPVRTRTADTIKPAAVRDYTQNMGGVDHSVQMISYHPLHRKTVKYWEKLAFHLMTLVMVQSHILYNEHRRSHRKKTMQLQKFVMSVCRSLASIPEDQQAPPQPHDLNRLVERHFPSPIVVDDKKMQRACVVCYARAISGGDNHKTQKSKRKVTQFECSKCNKALCVHPCFEIFHTKEHYA</sequence>
<feature type="domain" description="PiggyBac transposable element-derived protein 4 C-terminal zinc-finger" evidence="1">
    <location>
        <begin position="114"/>
        <end position="175"/>
    </location>
</feature>
<organism evidence="2 3">
    <name type="scientific">Aplysia californica</name>
    <name type="common">California sea hare</name>
    <dbReference type="NCBI Taxonomy" id="6500"/>
    <lineage>
        <taxon>Eukaryota</taxon>
        <taxon>Metazoa</taxon>
        <taxon>Spiralia</taxon>
        <taxon>Lophotrochozoa</taxon>
        <taxon>Mollusca</taxon>
        <taxon>Gastropoda</taxon>
        <taxon>Heterobranchia</taxon>
        <taxon>Euthyneura</taxon>
        <taxon>Tectipleura</taxon>
        <taxon>Aplysiida</taxon>
        <taxon>Aplysioidea</taxon>
        <taxon>Aplysiidae</taxon>
        <taxon>Aplysia</taxon>
    </lineage>
</organism>